<feature type="transmembrane region" description="Helical" evidence="1">
    <location>
        <begin position="44"/>
        <end position="62"/>
    </location>
</feature>
<evidence type="ECO:0000256" key="1">
    <source>
        <dbReference type="SAM" id="Phobius"/>
    </source>
</evidence>
<feature type="transmembrane region" description="Helical" evidence="1">
    <location>
        <begin position="20"/>
        <end position="38"/>
    </location>
</feature>
<organism evidence="2">
    <name type="scientific">marine metagenome</name>
    <dbReference type="NCBI Taxonomy" id="408172"/>
    <lineage>
        <taxon>unclassified sequences</taxon>
        <taxon>metagenomes</taxon>
        <taxon>ecological metagenomes</taxon>
    </lineage>
</organism>
<keyword evidence="1" id="KW-0812">Transmembrane</keyword>
<dbReference type="EMBL" id="UINC01088323">
    <property type="protein sequence ID" value="SVC38438.1"/>
    <property type="molecule type" value="Genomic_DNA"/>
</dbReference>
<evidence type="ECO:0008006" key="3">
    <source>
        <dbReference type="Google" id="ProtNLM"/>
    </source>
</evidence>
<evidence type="ECO:0000313" key="2">
    <source>
        <dbReference type="EMBL" id="SVC38438.1"/>
    </source>
</evidence>
<name>A0A382LNZ0_9ZZZZ</name>
<keyword evidence="1" id="KW-1133">Transmembrane helix</keyword>
<keyword evidence="1" id="KW-0472">Membrane</keyword>
<gene>
    <name evidence="2" type="ORF">METZ01_LOCUS291292</name>
</gene>
<accession>A0A382LNZ0</accession>
<dbReference type="AlphaFoldDB" id="A0A382LNZ0"/>
<reference evidence="2" key="1">
    <citation type="submission" date="2018-05" db="EMBL/GenBank/DDBJ databases">
        <authorList>
            <person name="Lanie J.A."/>
            <person name="Ng W.-L."/>
            <person name="Kazmierczak K.M."/>
            <person name="Andrzejewski T.M."/>
            <person name="Davidsen T.M."/>
            <person name="Wayne K.J."/>
            <person name="Tettelin H."/>
            <person name="Glass J.I."/>
            <person name="Rusch D."/>
            <person name="Podicherti R."/>
            <person name="Tsui H.-C.T."/>
            <person name="Winkler M.E."/>
        </authorList>
    </citation>
    <scope>NUCLEOTIDE SEQUENCE</scope>
</reference>
<proteinExistence type="predicted"/>
<protein>
    <recommendedName>
        <fullName evidence="3">Bacterial Pleckstrin homology domain-containing protein</fullName>
    </recommendedName>
</protein>
<sequence length="158" mass="18363">MNQDLVDGKIFYEIQQFRQIWIWLIILIIVIVLYIPIISGVLNIFLSIIFFLFGFGLIWLFYSMKLVTEVKEAGIQIIFTPFTNFIIPFNEIKDFEIREYRPILEYGGWGIRFNRTGKAYTVSGKIGLQVELSNGEKILIGTENSDKLLKSLDSLKKV</sequence>